<feature type="region of interest" description="Disordered" evidence="1">
    <location>
        <begin position="189"/>
        <end position="208"/>
    </location>
</feature>
<evidence type="ECO:0000313" key="3">
    <source>
        <dbReference type="Proteomes" id="UP000887575"/>
    </source>
</evidence>
<feature type="compositionally biased region" description="Basic and acidic residues" evidence="1">
    <location>
        <begin position="189"/>
        <end position="199"/>
    </location>
</feature>
<name>A0AAF3F5Q3_9BILA</name>
<dbReference type="AlphaFoldDB" id="A0AAF3F5Q3"/>
<dbReference type="WBParaSite" id="MBELARI_LOCUS2236">
    <property type="protein sequence ID" value="MBELARI_LOCUS2236"/>
    <property type="gene ID" value="MBELARI_LOCUS2236"/>
</dbReference>
<feature type="transmembrane region" description="Helical" evidence="2">
    <location>
        <begin position="146"/>
        <end position="170"/>
    </location>
</feature>
<reference evidence="4 5" key="1">
    <citation type="submission" date="2024-02" db="UniProtKB">
        <authorList>
            <consortium name="WormBaseParasite"/>
        </authorList>
    </citation>
    <scope>IDENTIFICATION</scope>
</reference>
<keyword evidence="3" id="KW-1185">Reference proteome</keyword>
<organism evidence="3 4">
    <name type="scientific">Mesorhabditis belari</name>
    <dbReference type="NCBI Taxonomy" id="2138241"/>
    <lineage>
        <taxon>Eukaryota</taxon>
        <taxon>Metazoa</taxon>
        <taxon>Ecdysozoa</taxon>
        <taxon>Nematoda</taxon>
        <taxon>Chromadorea</taxon>
        <taxon>Rhabditida</taxon>
        <taxon>Rhabditina</taxon>
        <taxon>Rhabditomorpha</taxon>
        <taxon>Rhabditoidea</taxon>
        <taxon>Rhabditidae</taxon>
        <taxon>Mesorhabditinae</taxon>
        <taxon>Mesorhabditis</taxon>
    </lineage>
</organism>
<accession>A0AAF3F5Q3</accession>
<keyword evidence="2" id="KW-0812">Transmembrane</keyword>
<feature type="transmembrane region" description="Helical" evidence="2">
    <location>
        <begin position="38"/>
        <end position="56"/>
    </location>
</feature>
<feature type="transmembrane region" description="Helical" evidence="2">
    <location>
        <begin position="95"/>
        <end position="118"/>
    </location>
</feature>
<protein>
    <submittedName>
        <fullName evidence="4 5">Uncharacterized protein</fullName>
    </submittedName>
</protein>
<evidence type="ECO:0000313" key="5">
    <source>
        <dbReference type="WBParaSite" id="MBELARI_LOCUS6711"/>
    </source>
</evidence>
<evidence type="ECO:0000256" key="2">
    <source>
        <dbReference type="SAM" id="Phobius"/>
    </source>
</evidence>
<evidence type="ECO:0000313" key="4">
    <source>
        <dbReference type="WBParaSite" id="MBELARI_LOCUS2236"/>
    </source>
</evidence>
<sequence>MKMWLWLWHPRVRAPLSVEVKDYRCCCGCMNSLLGFRILNFVLVAAWGFALLNFIVTFGQASFGLTSLFLVVKLFEIFVRFLAAHTLRPFYAQIYWIYFAFLVTFLGGASALGSVLMFTATNVNDYGFSDNHQEYVKQFREEKRHFVFGVLYIVYVIWQTQLTYSFYCYIRDRQLEIEERWETQQQQVETKRQLVKQEDEMAPPPYSP</sequence>
<dbReference type="Proteomes" id="UP000887575">
    <property type="component" value="Unassembled WGS sequence"/>
</dbReference>
<keyword evidence="2" id="KW-0472">Membrane</keyword>
<dbReference type="WBParaSite" id="MBELARI_LOCUS6711">
    <property type="protein sequence ID" value="MBELARI_LOCUS6711"/>
    <property type="gene ID" value="MBELARI_LOCUS6711"/>
</dbReference>
<keyword evidence="2" id="KW-1133">Transmembrane helix</keyword>
<proteinExistence type="predicted"/>
<evidence type="ECO:0000256" key="1">
    <source>
        <dbReference type="SAM" id="MobiDB-lite"/>
    </source>
</evidence>
<feature type="transmembrane region" description="Helical" evidence="2">
    <location>
        <begin position="62"/>
        <end position="83"/>
    </location>
</feature>